<evidence type="ECO:0000259" key="1">
    <source>
        <dbReference type="PROSITE" id="PS51819"/>
    </source>
</evidence>
<feature type="domain" description="VOC" evidence="1">
    <location>
        <begin position="7"/>
        <end position="137"/>
    </location>
</feature>
<dbReference type="InterPro" id="IPR037523">
    <property type="entry name" value="VOC_core"/>
</dbReference>
<dbReference type="InterPro" id="IPR029068">
    <property type="entry name" value="Glyas_Bleomycin-R_OHBP_Dase"/>
</dbReference>
<dbReference type="PANTHER" id="PTHR33993">
    <property type="entry name" value="GLYOXALASE-RELATED"/>
    <property type="match status" value="1"/>
</dbReference>
<feature type="domain" description="VOC" evidence="1">
    <location>
        <begin position="151"/>
        <end position="267"/>
    </location>
</feature>
<evidence type="ECO:0000313" key="3">
    <source>
        <dbReference type="Proteomes" id="UP001500642"/>
    </source>
</evidence>
<dbReference type="InterPro" id="IPR041581">
    <property type="entry name" value="Glyoxalase_6"/>
</dbReference>
<protein>
    <submittedName>
        <fullName evidence="2">VOC family protein</fullName>
    </submittedName>
</protein>
<dbReference type="PROSITE" id="PS51819">
    <property type="entry name" value="VOC"/>
    <property type="match status" value="2"/>
</dbReference>
<dbReference type="Pfam" id="PF00903">
    <property type="entry name" value="Glyoxalase"/>
    <property type="match status" value="1"/>
</dbReference>
<dbReference type="CDD" id="cd07247">
    <property type="entry name" value="SgaA_N_like"/>
    <property type="match status" value="1"/>
</dbReference>
<dbReference type="Proteomes" id="UP001500642">
    <property type="component" value="Unassembled WGS sequence"/>
</dbReference>
<gene>
    <name evidence="2" type="ORF">GCM10023167_09980</name>
</gene>
<dbReference type="Pfam" id="PF18029">
    <property type="entry name" value="Glyoxalase_6"/>
    <property type="match status" value="1"/>
</dbReference>
<dbReference type="Gene3D" id="3.10.180.10">
    <property type="entry name" value="2,3-Dihydroxybiphenyl 1,2-Dioxygenase, domain 1"/>
    <property type="match status" value="2"/>
</dbReference>
<dbReference type="EMBL" id="BAABGL010000004">
    <property type="protein sequence ID" value="GAA4386740.1"/>
    <property type="molecule type" value="Genomic_DNA"/>
</dbReference>
<dbReference type="InterPro" id="IPR004360">
    <property type="entry name" value="Glyas_Fos-R_dOase_dom"/>
</dbReference>
<dbReference type="SUPFAM" id="SSF54593">
    <property type="entry name" value="Glyoxalase/Bleomycin resistance protein/Dihydroxybiphenyl dioxygenase"/>
    <property type="match status" value="2"/>
</dbReference>
<sequence length="268" mass="28817">MNFINGQPCWAGLSTPEVDASVTFYREVFGWDIESQGPEHGDYRIASARTDSGPVAVAGLGAAMDDTSPSDAPAHHDAGSQRSVWHLYLHFDDIEQSFDEALHLGATAIIEPTDVGEQGTMALLHDPAGAVVGLWQPGTHRGFGAAAQPGCPAWFDLHTKDFDAARAFYSRWLGVEFEQPEGFPDTYASAKGPEGDYLFGMMDVSQVYPPEQPSTWNTCYLVDSAGDTLRRAVDLGAFAMMDADPSPYGFISAFADPRGATIFAIGGQ</sequence>
<keyword evidence="3" id="KW-1185">Reference proteome</keyword>
<dbReference type="InterPro" id="IPR052164">
    <property type="entry name" value="Anthracycline_SecMetBiosynth"/>
</dbReference>
<reference evidence="3" key="1">
    <citation type="journal article" date="2019" name="Int. J. Syst. Evol. Microbiol.">
        <title>The Global Catalogue of Microorganisms (GCM) 10K type strain sequencing project: providing services to taxonomists for standard genome sequencing and annotation.</title>
        <authorList>
            <consortium name="The Broad Institute Genomics Platform"/>
            <consortium name="The Broad Institute Genome Sequencing Center for Infectious Disease"/>
            <person name="Wu L."/>
            <person name="Ma J."/>
        </authorList>
    </citation>
    <scope>NUCLEOTIDE SEQUENCE [LARGE SCALE GENOMIC DNA]</scope>
    <source>
        <strain evidence="3">JCM 17808</strain>
    </source>
</reference>
<dbReference type="PANTHER" id="PTHR33993:SF10">
    <property type="entry name" value="CONSERVED PROTEIN"/>
    <property type="match status" value="1"/>
</dbReference>
<proteinExistence type="predicted"/>
<accession>A0ABP8J871</accession>
<organism evidence="2 3">
    <name type="scientific">Brevibacterium pityocampae</name>
    <dbReference type="NCBI Taxonomy" id="506594"/>
    <lineage>
        <taxon>Bacteria</taxon>
        <taxon>Bacillati</taxon>
        <taxon>Actinomycetota</taxon>
        <taxon>Actinomycetes</taxon>
        <taxon>Micrococcales</taxon>
        <taxon>Brevibacteriaceae</taxon>
        <taxon>Brevibacterium</taxon>
    </lineage>
</organism>
<dbReference type="RefSeq" id="WP_345030386.1">
    <property type="nucleotide sequence ID" value="NZ_BAABGL010000004.1"/>
</dbReference>
<name>A0ABP8J871_9MICO</name>
<evidence type="ECO:0000313" key="2">
    <source>
        <dbReference type="EMBL" id="GAA4386740.1"/>
    </source>
</evidence>
<comment type="caution">
    <text evidence="2">The sequence shown here is derived from an EMBL/GenBank/DDBJ whole genome shotgun (WGS) entry which is preliminary data.</text>
</comment>